<dbReference type="Pfam" id="PF14117">
    <property type="entry name" value="DUF4287"/>
    <property type="match status" value="1"/>
</dbReference>
<dbReference type="Proteomes" id="UP001201701">
    <property type="component" value="Unassembled WGS sequence"/>
</dbReference>
<dbReference type="InterPro" id="IPR025629">
    <property type="entry name" value="DUF4287"/>
</dbReference>
<keyword evidence="2" id="KW-1185">Reference proteome</keyword>
<evidence type="ECO:0000313" key="1">
    <source>
        <dbReference type="EMBL" id="MCG7506963.1"/>
    </source>
</evidence>
<dbReference type="EMBL" id="JAKREW010000019">
    <property type="protein sequence ID" value="MCG7506963.1"/>
    <property type="molecule type" value="Genomic_DNA"/>
</dbReference>
<proteinExistence type="predicted"/>
<dbReference type="RefSeq" id="WP_239367747.1">
    <property type="nucleotide sequence ID" value="NZ_JAKREW010000019.1"/>
</dbReference>
<gene>
    <name evidence="1" type="ORF">L4923_18205</name>
</gene>
<organism evidence="1 2">
    <name type="scientific">Mesorhizobium retamae</name>
    <dbReference type="NCBI Taxonomy" id="2912854"/>
    <lineage>
        <taxon>Bacteria</taxon>
        <taxon>Pseudomonadati</taxon>
        <taxon>Pseudomonadota</taxon>
        <taxon>Alphaproteobacteria</taxon>
        <taxon>Hyphomicrobiales</taxon>
        <taxon>Phyllobacteriaceae</taxon>
        <taxon>Mesorhizobium</taxon>
    </lineage>
</organism>
<evidence type="ECO:0000313" key="2">
    <source>
        <dbReference type="Proteomes" id="UP001201701"/>
    </source>
</evidence>
<sequence length="40" mass="4329">MKASVKAGQIIEWLKADYDLGHGHSMAVYALLTGKKKPGD</sequence>
<accession>A0ABS9QHR1</accession>
<protein>
    <submittedName>
        <fullName evidence="1">DUF4287 domain-containing protein</fullName>
    </submittedName>
</protein>
<reference evidence="1 2" key="1">
    <citation type="submission" date="2022-02" db="EMBL/GenBank/DDBJ databases">
        <title>Draft genome sequence of Mezorhizobium retamae strain IRAMC:0171 isolated from Retama raetam nodules.</title>
        <authorList>
            <person name="Bengaied R."/>
            <person name="Sbissi I."/>
            <person name="Huber K."/>
            <person name="Ghodbane F."/>
            <person name="Nouioui I."/>
            <person name="Tarhouni M."/>
            <person name="Gtari M."/>
        </authorList>
    </citation>
    <scope>NUCLEOTIDE SEQUENCE [LARGE SCALE GENOMIC DNA]</scope>
    <source>
        <strain evidence="1 2">IRAMC:0171</strain>
    </source>
</reference>
<name>A0ABS9QHR1_9HYPH</name>
<comment type="caution">
    <text evidence="1">The sequence shown here is derived from an EMBL/GenBank/DDBJ whole genome shotgun (WGS) entry which is preliminary data.</text>
</comment>